<evidence type="ECO:0008006" key="3">
    <source>
        <dbReference type="Google" id="ProtNLM"/>
    </source>
</evidence>
<dbReference type="AlphaFoldDB" id="A0A7M1XJ23"/>
<sequence length="508" mass="57334">MKKKYLSVLFISTLLLTGCNRSNLSSLDGSVDLTSSTENSVDISSTSQGDGVETKTPAENYRKLKSMVLASDSYTGNRTLEVYKPLTGTLEEHKENSDYIYECYQKDSQNNVISKLGFAEDDIDKTLYCMKDEKGTIRVGSFDDEVIGDIVDDKHVFHDGYFMKAFYGQYNQLFLVDEWEEYLDYVSASTEMTKSLYTMMSSQGTINVEIGDISLTASKVEENYVYSLSQEYSIHTSMTQSNIRVNQVMTNKSTSTFTFDQEDRILEARIASENTATGTMKDTSDPAAEEVAMKPNSASSETVYAYSYPESYDCFVFPESMSKDNDTGYYKDIPVVFEGNQVGSLSINETKPVDNIEDNFLFYSNGLEPEMDKFDFTLYVDEACSKELKTDSTIVLKSDDQVYCKIKPKDDYGLVVHHIDIKITDYPEFVSLLPGLNYLSDELIFVEKETAIDIQKDSSTTEGPQLKDIDGNEPANFTIEGGKVYHFNYDLSITYAEAIMVYISSMFK</sequence>
<reference evidence="1 2" key="1">
    <citation type="submission" date="2018-08" db="EMBL/GenBank/DDBJ databases">
        <title>The first complete genome of Treponema rectale (CHPAT), a commensal spirochete of the bovine rectum.</title>
        <authorList>
            <person name="Staton G.J."/>
            <person name="Clegg S.R."/>
            <person name="Carter S.D."/>
            <person name="Radford A.D."/>
            <person name="Darby A."/>
            <person name="Hall N."/>
            <person name="Birtles R.J."/>
            <person name="Evans N.J."/>
        </authorList>
    </citation>
    <scope>NUCLEOTIDE SEQUENCE [LARGE SCALE GENOMIC DNA]</scope>
    <source>
        <strain evidence="1 2">CHPA</strain>
    </source>
</reference>
<organism evidence="1 2">
    <name type="scientific">Treponema rectale</name>
    <dbReference type="NCBI Taxonomy" id="744512"/>
    <lineage>
        <taxon>Bacteria</taxon>
        <taxon>Pseudomonadati</taxon>
        <taxon>Spirochaetota</taxon>
        <taxon>Spirochaetia</taxon>
        <taxon>Spirochaetales</taxon>
        <taxon>Treponemataceae</taxon>
        <taxon>Treponema</taxon>
    </lineage>
</organism>
<dbReference type="Proteomes" id="UP000593591">
    <property type="component" value="Chromosome"/>
</dbReference>
<evidence type="ECO:0000313" key="1">
    <source>
        <dbReference type="EMBL" id="QOS39639.1"/>
    </source>
</evidence>
<gene>
    <name evidence="1" type="ORF">DYE49_03855</name>
</gene>
<dbReference type="KEGG" id="trc:DYE49_03855"/>
<evidence type="ECO:0000313" key="2">
    <source>
        <dbReference type="Proteomes" id="UP000593591"/>
    </source>
</evidence>
<accession>A0A7M1XJ23</accession>
<dbReference type="PROSITE" id="PS51257">
    <property type="entry name" value="PROKAR_LIPOPROTEIN"/>
    <property type="match status" value="1"/>
</dbReference>
<protein>
    <recommendedName>
        <fullName evidence="3">Lipoprotein</fullName>
    </recommendedName>
</protein>
<name>A0A7M1XJ23_9SPIR</name>
<dbReference type="EMBL" id="CP031517">
    <property type="protein sequence ID" value="QOS39639.1"/>
    <property type="molecule type" value="Genomic_DNA"/>
</dbReference>
<proteinExistence type="predicted"/>